<dbReference type="GO" id="GO:0016758">
    <property type="term" value="F:hexosyltransferase activity"/>
    <property type="evidence" value="ECO:0007669"/>
    <property type="project" value="UniProtKB-ARBA"/>
</dbReference>
<protein>
    <submittedName>
        <fullName evidence="2">Glycosyltransferase family 2 protein</fullName>
    </submittedName>
</protein>
<dbReference type="PANTHER" id="PTHR22916">
    <property type="entry name" value="GLYCOSYLTRANSFERASE"/>
    <property type="match status" value="1"/>
</dbReference>
<evidence type="ECO:0000259" key="1">
    <source>
        <dbReference type="Pfam" id="PF00535"/>
    </source>
</evidence>
<reference evidence="2" key="2">
    <citation type="submission" date="2021-04" db="EMBL/GenBank/DDBJ databases">
        <authorList>
            <person name="Gilroy R."/>
        </authorList>
    </citation>
    <scope>NUCLEOTIDE SEQUENCE</scope>
    <source>
        <strain evidence="2">G4-2901</strain>
    </source>
</reference>
<dbReference type="InterPro" id="IPR001173">
    <property type="entry name" value="Glyco_trans_2-like"/>
</dbReference>
<gene>
    <name evidence="2" type="ORF">H9777_10495</name>
</gene>
<comment type="caution">
    <text evidence="2">The sequence shown here is derived from an EMBL/GenBank/DDBJ whole genome shotgun (WGS) entry which is preliminary data.</text>
</comment>
<organism evidence="2 3">
    <name type="scientific">Candidatus Phocaeicola faecigallinarum</name>
    <dbReference type="NCBI Taxonomy" id="2838732"/>
    <lineage>
        <taxon>Bacteria</taxon>
        <taxon>Pseudomonadati</taxon>
        <taxon>Bacteroidota</taxon>
        <taxon>Bacteroidia</taxon>
        <taxon>Bacteroidales</taxon>
        <taxon>Bacteroidaceae</taxon>
        <taxon>Phocaeicola</taxon>
    </lineage>
</organism>
<accession>A0A948TD21</accession>
<feature type="domain" description="Glycosyltransferase 2-like" evidence="1">
    <location>
        <begin position="5"/>
        <end position="160"/>
    </location>
</feature>
<dbReference type="SUPFAM" id="SSF53448">
    <property type="entry name" value="Nucleotide-diphospho-sugar transferases"/>
    <property type="match status" value="1"/>
</dbReference>
<dbReference type="Gene3D" id="3.90.550.10">
    <property type="entry name" value="Spore Coat Polysaccharide Biosynthesis Protein SpsA, Chain A"/>
    <property type="match status" value="1"/>
</dbReference>
<dbReference type="InterPro" id="IPR029044">
    <property type="entry name" value="Nucleotide-diphossugar_trans"/>
</dbReference>
<dbReference type="Proteomes" id="UP000783796">
    <property type="component" value="Unassembled WGS sequence"/>
</dbReference>
<sequence length="344" mass="40638">MKLLSLVVPTYNMEKYLARCLDTVTDAKVPSTLEVIVVNDGSKDKSLEIIRSYERKRPDIITVIDKPNGHYGSCINAALAVANGKYFRMLDADDWFDTDALVELLKRLETCDTDLFVTLRTEYRVKNNGSVEIKKFPFSTVEYNKIYQMQEFEIEPHVVGREFNMHSMAYKTEVLRKVGLKHIEGICYTDIQYCFLPIDRIKDFIVFDLYLYYYFIGRDDQSTSAVSLLRNYQHVVKVISFVLDYMDKSYSNNSEITVSNQRYFLSEIYNMFINSLRWHKPLTDDEYSVVENIIVRAEKYKADSKIIKKFYFKPYKLIKSRKVLNMIIASYQRVHFQKKKRFKI</sequence>
<dbReference type="PANTHER" id="PTHR22916:SF3">
    <property type="entry name" value="UDP-GLCNAC:BETAGAL BETA-1,3-N-ACETYLGLUCOSAMINYLTRANSFERASE-LIKE PROTEIN 1"/>
    <property type="match status" value="1"/>
</dbReference>
<dbReference type="EMBL" id="JAHLFW010000088">
    <property type="protein sequence ID" value="MBU3838717.1"/>
    <property type="molecule type" value="Genomic_DNA"/>
</dbReference>
<name>A0A948TD21_9BACT</name>
<proteinExistence type="predicted"/>
<evidence type="ECO:0000313" key="2">
    <source>
        <dbReference type="EMBL" id="MBU3838717.1"/>
    </source>
</evidence>
<dbReference type="CDD" id="cd00761">
    <property type="entry name" value="Glyco_tranf_GTA_type"/>
    <property type="match status" value="1"/>
</dbReference>
<reference evidence="2" key="1">
    <citation type="journal article" date="2021" name="PeerJ">
        <title>Extensive microbial diversity within the chicken gut microbiome revealed by metagenomics and culture.</title>
        <authorList>
            <person name="Gilroy R."/>
            <person name="Ravi A."/>
            <person name="Getino M."/>
            <person name="Pursley I."/>
            <person name="Horton D.L."/>
            <person name="Alikhan N.F."/>
            <person name="Baker D."/>
            <person name="Gharbi K."/>
            <person name="Hall N."/>
            <person name="Watson M."/>
            <person name="Adriaenssens E.M."/>
            <person name="Foster-Nyarko E."/>
            <person name="Jarju S."/>
            <person name="Secka A."/>
            <person name="Antonio M."/>
            <person name="Oren A."/>
            <person name="Chaudhuri R.R."/>
            <person name="La Ragione R."/>
            <person name="Hildebrand F."/>
            <person name="Pallen M.J."/>
        </authorList>
    </citation>
    <scope>NUCLEOTIDE SEQUENCE</scope>
    <source>
        <strain evidence="2">G4-2901</strain>
    </source>
</reference>
<dbReference type="Pfam" id="PF00535">
    <property type="entry name" value="Glycos_transf_2"/>
    <property type="match status" value="1"/>
</dbReference>
<dbReference type="AlphaFoldDB" id="A0A948TD21"/>
<evidence type="ECO:0000313" key="3">
    <source>
        <dbReference type="Proteomes" id="UP000783796"/>
    </source>
</evidence>